<dbReference type="EMBL" id="JAHQIW010005833">
    <property type="protein sequence ID" value="KAJ1367280.1"/>
    <property type="molecule type" value="Genomic_DNA"/>
</dbReference>
<evidence type="ECO:0000313" key="1">
    <source>
        <dbReference type="EMBL" id="KAJ1367280.1"/>
    </source>
</evidence>
<protein>
    <submittedName>
        <fullName evidence="1">Uncharacterized protein</fullName>
    </submittedName>
</protein>
<reference evidence="1" key="1">
    <citation type="submission" date="2021-06" db="EMBL/GenBank/DDBJ databases">
        <title>Parelaphostrongylus tenuis whole genome reference sequence.</title>
        <authorList>
            <person name="Garwood T.J."/>
            <person name="Larsen P.A."/>
            <person name="Fountain-Jones N.M."/>
            <person name="Garbe J.R."/>
            <person name="Macchietto M.G."/>
            <person name="Kania S.A."/>
            <person name="Gerhold R.W."/>
            <person name="Richards J.E."/>
            <person name="Wolf T.M."/>
        </authorList>
    </citation>
    <scope>NUCLEOTIDE SEQUENCE</scope>
    <source>
        <strain evidence="1">MNPRO001-30</strain>
        <tissue evidence="1">Meninges</tissue>
    </source>
</reference>
<comment type="caution">
    <text evidence="1">The sequence shown here is derived from an EMBL/GenBank/DDBJ whole genome shotgun (WGS) entry which is preliminary data.</text>
</comment>
<gene>
    <name evidence="1" type="ORF">KIN20_028161</name>
</gene>
<dbReference type="AlphaFoldDB" id="A0AAD5WEF4"/>
<evidence type="ECO:0000313" key="2">
    <source>
        <dbReference type="Proteomes" id="UP001196413"/>
    </source>
</evidence>
<organism evidence="1 2">
    <name type="scientific">Parelaphostrongylus tenuis</name>
    <name type="common">Meningeal worm</name>
    <dbReference type="NCBI Taxonomy" id="148309"/>
    <lineage>
        <taxon>Eukaryota</taxon>
        <taxon>Metazoa</taxon>
        <taxon>Ecdysozoa</taxon>
        <taxon>Nematoda</taxon>
        <taxon>Chromadorea</taxon>
        <taxon>Rhabditida</taxon>
        <taxon>Rhabditina</taxon>
        <taxon>Rhabditomorpha</taxon>
        <taxon>Strongyloidea</taxon>
        <taxon>Metastrongylidae</taxon>
        <taxon>Parelaphostrongylus</taxon>
    </lineage>
</organism>
<dbReference type="Proteomes" id="UP001196413">
    <property type="component" value="Unassembled WGS sequence"/>
</dbReference>
<accession>A0AAD5WEF4</accession>
<proteinExistence type="predicted"/>
<keyword evidence="2" id="KW-1185">Reference proteome</keyword>
<name>A0AAD5WEF4_PARTN</name>
<sequence>MKEKHSLAIRMICLIAGARLSKVLLTDEKIVKIEPLDNRQDQPQLFNRGHLESSIADIIAAVTLRSLCWSGSAFAPHGRRRWSSSKKMAKSTLPAIRRKFC</sequence>